<protein>
    <submittedName>
        <fullName evidence="1">Uncharacterized protein</fullName>
    </submittedName>
</protein>
<evidence type="ECO:0000313" key="2">
    <source>
        <dbReference type="Proteomes" id="UP000308600"/>
    </source>
</evidence>
<dbReference type="EMBL" id="ML208786">
    <property type="protein sequence ID" value="TFK60373.1"/>
    <property type="molecule type" value="Genomic_DNA"/>
</dbReference>
<gene>
    <name evidence="1" type="ORF">BDN72DRAFT_864415</name>
</gene>
<dbReference type="Proteomes" id="UP000308600">
    <property type="component" value="Unassembled WGS sequence"/>
</dbReference>
<keyword evidence="2" id="KW-1185">Reference proteome</keyword>
<name>A0ACD3A3X6_9AGAR</name>
<evidence type="ECO:0000313" key="1">
    <source>
        <dbReference type="EMBL" id="TFK60373.1"/>
    </source>
</evidence>
<reference evidence="1 2" key="1">
    <citation type="journal article" date="2019" name="Nat. Ecol. Evol.">
        <title>Megaphylogeny resolves global patterns of mushroom evolution.</title>
        <authorList>
            <person name="Varga T."/>
            <person name="Krizsan K."/>
            <person name="Foldi C."/>
            <person name="Dima B."/>
            <person name="Sanchez-Garcia M."/>
            <person name="Sanchez-Ramirez S."/>
            <person name="Szollosi G.J."/>
            <person name="Szarkandi J.G."/>
            <person name="Papp V."/>
            <person name="Albert L."/>
            <person name="Andreopoulos W."/>
            <person name="Angelini C."/>
            <person name="Antonin V."/>
            <person name="Barry K.W."/>
            <person name="Bougher N.L."/>
            <person name="Buchanan P."/>
            <person name="Buyck B."/>
            <person name="Bense V."/>
            <person name="Catcheside P."/>
            <person name="Chovatia M."/>
            <person name="Cooper J."/>
            <person name="Damon W."/>
            <person name="Desjardin D."/>
            <person name="Finy P."/>
            <person name="Geml J."/>
            <person name="Haridas S."/>
            <person name="Hughes K."/>
            <person name="Justo A."/>
            <person name="Karasinski D."/>
            <person name="Kautmanova I."/>
            <person name="Kiss B."/>
            <person name="Kocsube S."/>
            <person name="Kotiranta H."/>
            <person name="LaButti K.M."/>
            <person name="Lechner B.E."/>
            <person name="Liimatainen K."/>
            <person name="Lipzen A."/>
            <person name="Lukacs Z."/>
            <person name="Mihaltcheva S."/>
            <person name="Morgado L.N."/>
            <person name="Niskanen T."/>
            <person name="Noordeloos M.E."/>
            <person name="Ohm R.A."/>
            <person name="Ortiz-Santana B."/>
            <person name="Ovrebo C."/>
            <person name="Racz N."/>
            <person name="Riley R."/>
            <person name="Savchenko A."/>
            <person name="Shiryaev A."/>
            <person name="Soop K."/>
            <person name="Spirin V."/>
            <person name="Szebenyi C."/>
            <person name="Tomsovsky M."/>
            <person name="Tulloss R.E."/>
            <person name="Uehling J."/>
            <person name="Grigoriev I.V."/>
            <person name="Vagvolgyi C."/>
            <person name="Papp T."/>
            <person name="Martin F.M."/>
            <person name="Miettinen O."/>
            <person name="Hibbett D.S."/>
            <person name="Nagy L.G."/>
        </authorList>
    </citation>
    <scope>NUCLEOTIDE SEQUENCE [LARGE SCALE GENOMIC DNA]</scope>
    <source>
        <strain evidence="1 2">NL-1719</strain>
    </source>
</reference>
<sequence>MSVVVGGYHGHLEETERDDKAVPAIVDDDRGGCYQGSLSKVGCRRSFGIDGTKLINITWECVVVVPGVLVQNSRLPLEMGVDRVELDYPITKGVKRKNEVENETEGERERERCSHVNTCTDHIRQTFLVAFVSAVLQRKKKRKLRAGAGKRERGEGKSTGERENGRTEERERERVTCQGCARRVGRAWSVVMR</sequence>
<accession>A0ACD3A3X6</accession>
<proteinExistence type="predicted"/>
<organism evidence="1 2">
    <name type="scientific">Pluteus cervinus</name>
    <dbReference type="NCBI Taxonomy" id="181527"/>
    <lineage>
        <taxon>Eukaryota</taxon>
        <taxon>Fungi</taxon>
        <taxon>Dikarya</taxon>
        <taxon>Basidiomycota</taxon>
        <taxon>Agaricomycotina</taxon>
        <taxon>Agaricomycetes</taxon>
        <taxon>Agaricomycetidae</taxon>
        <taxon>Agaricales</taxon>
        <taxon>Pluteineae</taxon>
        <taxon>Pluteaceae</taxon>
        <taxon>Pluteus</taxon>
    </lineage>
</organism>